<keyword evidence="5" id="KW-1185">Reference proteome</keyword>
<dbReference type="AlphaFoldDB" id="A0A6J8BB65"/>
<feature type="region of interest" description="Disordered" evidence="1">
    <location>
        <begin position="53"/>
        <end position="77"/>
    </location>
</feature>
<feature type="domain" description="Matrix-remodeling-associated protein 7 helical" evidence="3">
    <location>
        <begin position="91"/>
        <end position="152"/>
    </location>
</feature>
<evidence type="ECO:0000256" key="2">
    <source>
        <dbReference type="SAM" id="Phobius"/>
    </source>
</evidence>
<evidence type="ECO:0000313" key="5">
    <source>
        <dbReference type="Proteomes" id="UP000507470"/>
    </source>
</evidence>
<evidence type="ECO:0000256" key="1">
    <source>
        <dbReference type="SAM" id="MobiDB-lite"/>
    </source>
</evidence>
<gene>
    <name evidence="4" type="ORF">MCOR_16616</name>
</gene>
<proteinExistence type="predicted"/>
<keyword evidence="2" id="KW-1133">Transmembrane helix</keyword>
<dbReference type="EMBL" id="CACVKT020002931">
    <property type="protein sequence ID" value="CAC5380661.1"/>
    <property type="molecule type" value="Genomic_DNA"/>
</dbReference>
<dbReference type="InterPro" id="IPR057534">
    <property type="entry name" value="MXRA7_helical"/>
</dbReference>
<feature type="transmembrane region" description="Helical" evidence="2">
    <location>
        <begin position="6"/>
        <end position="28"/>
    </location>
</feature>
<dbReference type="Pfam" id="PF25473">
    <property type="entry name" value="MXRA7_helical"/>
    <property type="match status" value="1"/>
</dbReference>
<dbReference type="OrthoDB" id="5983600at2759"/>
<sequence length="153" mass="17481">MEAFDSSLYSIAVTATVILLFASTIYTLRNILKIWRKGAPSPVSSEKTINATHNVDRDESEGDENDKIIFEGGDAPEVDPMQYCEHIQSEVKKAKFRVAEKKIGETMTAEQIAEEKEMQRKQLEEIFRLMQEQNDKFGVNSVEDIQNQMKLYA</sequence>
<dbReference type="PANTHER" id="PTHR21845">
    <property type="entry name" value="TRANSMEMBRANE ANCHOR PROTEIN 1"/>
    <property type="match status" value="1"/>
</dbReference>
<reference evidence="4 5" key="1">
    <citation type="submission" date="2020-06" db="EMBL/GenBank/DDBJ databases">
        <authorList>
            <person name="Li R."/>
            <person name="Bekaert M."/>
        </authorList>
    </citation>
    <scope>NUCLEOTIDE SEQUENCE [LARGE SCALE GENOMIC DNA]</scope>
    <source>
        <strain evidence="5">wild</strain>
    </source>
</reference>
<protein>
    <recommendedName>
        <fullName evidence="3">Matrix-remodeling-associated protein 7 helical domain-containing protein</fullName>
    </recommendedName>
</protein>
<dbReference type="Proteomes" id="UP000507470">
    <property type="component" value="Unassembled WGS sequence"/>
</dbReference>
<accession>A0A6J8BB65</accession>
<keyword evidence="2" id="KW-0812">Transmembrane</keyword>
<dbReference type="InterPro" id="IPR026622">
    <property type="entry name" value="Mxra7"/>
</dbReference>
<dbReference type="PANTHER" id="PTHR21845:SF2">
    <property type="entry name" value="MATRIX-REMODELING-ASSOCIATED PROTEIN 7"/>
    <property type="match status" value="1"/>
</dbReference>
<evidence type="ECO:0000259" key="3">
    <source>
        <dbReference type="Pfam" id="PF25473"/>
    </source>
</evidence>
<evidence type="ECO:0000313" key="4">
    <source>
        <dbReference type="EMBL" id="CAC5380661.1"/>
    </source>
</evidence>
<keyword evidence="2" id="KW-0472">Membrane</keyword>
<name>A0A6J8BB65_MYTCO</name>
<organism evidence="4 5">
    <name type="scientific">Mytilus coruscus</name>
    <name type="common">Sea mussel</name>
    <dbReference type="NCBI Taxonomy" id="42192"/>
    <lineage>
        <taxon>Eukaryota</taxon>
        <taxon>Metazoa</taxon>
        <taxon>Spiralia</taxon>
        <taxon>Lophotrochozoa</taxon>
        <taxon>Mollusca</taxon>
        <taxon>Bivalvia</taxon>
        <taxon>Autobranchia</taxon>
        <taxon>Pteriomorphia</taxon>
        <taxon>Mytilida</taxon>
        <taxon>Mytiloidea</taxon>
        <taxon>Mytilidae</taxon>
        <taxon>Mytilinae</taxon>
        <taxon>Mytilus</taxon>
    </lineage>
</organism>